<dbReference type="Pfam" id="PF14111">
    <property type="entry name" value="DUF4283"/>
    <property type="match status" value="2"/>
</dbReference>
<feature type="region of interest" description="Disordered" evidence="1">
    <location>
        <begin position="531"/>
        <end position="618"/>
    </location>
</feature>
<dbReference type="PANTHER" id="PTHR31286">
    <property type="entry name" value="GLYCINE-RICH CELL WALL STRUCTURAL PROTEIN 1.8-LIKE"/>
    <property type="match status" value="1"/>
</dbReference>
<evidence type="ECO:0000313" key="4">
    <source>
        <dbReference type="Proteomes" id="UP001291623"/>
    </source>
</evidence>
<dbReference type="Proteomes" id="UP001291623">
    <property type="component" value="Unassembled WGS sequence"/>
</dbReference>
<dbReference type="InterPro" id="IPR040256">
    <property type="entry name" value="At4g02000-like"/>
</dbReference>
<evidence type="ECO:0000256" key="1">
    <source>
        <dbReference type="SAM" id="MobiDB-lite"/>
    </source>
</evidence>
<organism evidence="3 4">
    <name type="scientific">Anisodus tanguticus</name>
    <dbReference type="NCBI Taxonomy" id="243964"/>
    <lineage>
        <taxon>Eukaryota</taxon>
        <taxon>Viridiplantae</taxon>
        <taxon>Streptophyta</taxon>
        <taxon>Embryophyta</taxon>
        <taxon>Tracheophyta</taxon>
        <taxon>Spermatophyta</taxon>
        <taxon>Magnoliopsida</taxon>
        <taxon>eudicotyledons</taxon>
        <taxon>Gunneridae</taxon>
        <taxon>Pentapetalae</taxon>
        <taxon>asterids</taxon>
        <taxon>lamiids</taxon>
        <taxon>Solanales</taxon>
        <taxon>Solanaceae</taxon>
        <taxon>Solanoideae</taxon>
        <taxon>Hyoscyameae</taxon>
        <taxon>Anisodus</taxon>
    </lineage>
</organism>
<evidence type="ECO:0000259" key="2">
    <source>
        <dbReference type="Pfam" id="PF14111"/>
    </source>
</evidence>
<gene>
    <name evidence="3" type="ORF">RND71_009146</name>
</gene>
<feature type="domain" description="DUF4283" evidence="2">
    <location>
        <begin position="91"/>
        <end position="178"/>
    </location>
</feature>
<dbReference type="PANTHER" id="PTHR31286:SF179">
    <property type="entry name" value="RNASE H TYPE-1 DOMAIN-CONTAINING PROTEIN"/>
    <property type="match status" value="1"/>
</dbReference>
<feature type="domain" description="DUF4283" evidence="2">
    <location>
        <begin position="328"/>
        <end position="414"/>
    </location>
</feature>
<keyword evidence="4" id="KW-1185">Reference proteome</keyword>
<name>A0AAE1VMN6_9SOLA</name>
<dbReference type="InterPro" id="IPR025558">
    <property type="entry name" value="DUF4283"/>
</dbReference>
<evidence type="ECO:0000313" key="3">
    <source>
        <dbReference type="EMBL" id="KAK4369671.1"/>
    </source>
</evidence>
<dbReference type="EMBL" id="JAVYJV010000005">
    <property type="protein sequence ID" value="KAK4369671.1"/>
    <property type="molecule type" value="Genomic_DNA"/>
</dbReference>
<feature type="compositionally biased region" description="Polar residues" evidence="1">
    <location>
        <begin position="550"/>
        <end position="572"/>
    </location>
</feature>
<feature type="compositionally biased region" description="Polar residues" evidence="1">
    <location>
        <begin position="580"/>
        <end position="618"/>
    </location>
</feature>
<comment type="caution">
    <text evidence="3">The sequence shown here is derived from an EMBL/GenBank/DDBJ whole genome shotgun (WGS) entry which is preliminary data.</text>
</comment>
<sequence length="618" mass="68588">MAILATGRPLSEVGLHPPAPAQPLNYANIFKSAPNIPNLQLAKTANGGNPRPCGVLSPMSMAIPIKPIIYFHGEPTVRFEKKEVEVMIHQQDLNLAVIGKFSHGWPEIGLLRTAIPKQYGLKAEVNIGLLCDRHLLIRCTIAEDYDTLMSRQTFEIKEKNKPYLMRTFKWDVTFNPKEETRFAYGLISFLGLPPYFHGESSLFFMAASVGKPISIDSATRNKTRPSSARVKVEVDLLKSHPNTTGWPPPEVGHHPPNPTNTLTYANLLKKTPAIPLQIFENANGGNPSPCGATSPMSMAIPIKPIVYLHGEPTVRFDKKEVEVMIHQQDLNLAVIGKFSHGWPEIGLLRTAIPKQCGLKAEVNIGLLCDKHVLIRCTIAEDYDTLMSRQTFEIKEKNKPYLMRTFKWDVIFDLEEETRFSYGWISFPGLPLHFHGESSLFSMVASVGKPISTDSATRNKMRPSSARVRVKVDLLKIHPKSVLIQVGEGAEITSTSQRIRYDFLPKYCPNCKLQGHDSIGCWKLNPKLRPNKVDQMAAGGSTEAGGEKSKSQNPTYFSTSSNPHNTTSEWQTVTHRRKTTGKGTPNQPQNTKQPTKSQENLVSATGTVNPTSLAVGNSI</sequence>
<dbReference type="AlphaFoldDB" id="A0AAE1VMN6"/>
<accession>A0AAE1VMN6</accession>
<proteinExistence type="predicted"/>
<reference evidence="3" key="1">
    <citation type="submission" date="2023-12" db="EMBL/GenBank/DDBJ databases">
        <title>Genome assembly of Anisodus tanguticus.</title>
        <authorList>
            <person name="Wang Y.-J."/>
        </authorList>
    </citation>
    <scope>NUCLEOTIDE SEQUENCE</scope>
    <source>
        <strain evidence="3">KB-2021</strain>
        <tissue evidence="3">Leaf</tissue>
    </source>
</reference>
<protein>
    <recommendedName>
        <fullName evidence="2">DUF4283 domain-containing protein</fullName>
    </recommendedName>
</protein>